<proteinExistence type="predicted"/>
<accession>A0A5D4SYP2</accession>
<evidence type="ECO:0000313" key="1">
    <source>
        <dbReference type="EMBL" id="TYS67418.1"/>
    </source>
</evidence>
<dbReference type="RefSeq" id="WP_148988533.1">
    <property type="nucleotide sequence ID" value="NZ_VTEV01000005.1"/>
</dbReference>
<dbReference type="Pfam" id="PF07070">
    <property type="entry name" value="Spo0M"/>
    <property type="match status" value="1"/>
</dbReference>
<dbReference type="EMBL" id="VTEV01000005">
    <property type="protein sequence ID" value="TYS67418.1"/>
    <property type="molecule type" value="Genomic_DNA"/>
</dbReference>
<dbReference type="InterPro" id="IPR009776">
    <property type="entry name" value="Spore_0_M"/>
</dbReference>
<protein>
    <submittedName>
        <fullName evidence="1">Sporulation protein</fullName>
    </submittedName>
</protein>
<name>A0A5D4SYP2_9BACI</name>
<sequence length="134" mass="15276">MIKKVMSYLNIGSPHVDLVLNNMELNPGEKVTGSFHVEGGWARQHIKRLECDLVKEFQGDTIETVDAVTTILMSISMDANDKAEYPFCYQLPTPLEPTTEHISYRFHTRLIFQDDVKSIDHDEIVVLGRETIKA</sequence>
<dbReference type="AlphaFoldDB" id="A0A5D4SYP2"/>
<dbReference type="PANTHER" id="PTHR40053">
    <property type="entry name" value="SPORULATION-CONTROL PROTEIN SPO0M"/>
    <property type="match status" value="1"/>
</dbReference>
<organism evidence="1 2">
    <name type="scientific">Sutcliffiella horikoshii</name>
    <dbReference type="NCBI Taxonomy" id="79883"/>
    <lineage>
        <taxon>Bacteria</taxon>
        <taxon>Bacillati</taxon>
        <taxon>Bacillota</taxon>
        <taxon>Bacilli</taxon>
        <taxon>Bacillales</taxon>
        <taxon>Bacillaceae</taxon>
        <taxon>Sutcliffiella</taxon>
    </lineage>
</organism>
<reference evidence="1 2" key="1">
    <citation type="submission" date="2019-08" db="EMBL/GenBank/DDBJ databases">
        <title>Bacillus genomes from the desert of Cuatro Cienegas, Coahuila.</title>
        <authorList>
            <person name="Olmedo-Alvarez G."/>
        </authorList>
    </citation>
    <scope>NUCLEOTIDE SEQUENCE [LARGE SCALE GENOMIC DNA]</scope>
    <source>
        <strain evidence="1 2">CH28_1T</strain>
    </source>
</reference>
<dbReference type="OrthoDB" id="2988706at2"/>
<comment type="caution">
    <text evidence="1">The sequence shown here is derived from an EMBL/GenBank/DDBJ whole genome shotgun (WGS) entry which is preliminary data.</text>
</comment>
<evidence type="ECO:0000313" key="2">
    <source>
        <dbReference type="Proteomes" id="UP000322524"/>
    </source>
</evidence>
<dbReference type="Proteomes" id="UP000322524">
    <property type="component" value="Unassembled WGS sequence"/>
</dbReference>
<gene>
    <name evidence="1" type="ORF">FZC76_12540</name>
</gene>
<dbReference type="PANTHER" id="PTHR40053:SF1">
    <property type="entry name" value="SPORULATION-CONTROL PROTEIN SPO0M"/>
    <property type="match status" value="1"/>
</dbReference>